<dbReference type="AlphaFoldDB" id="A0AAX4NI59"/>
<feature type="binding site" evidence="11">
    <location>
        <position position="198"/>
    </location>
    <ligand>
        <name>Zn(2+)</name>
        <dbReference type="ChEBI" id="CHEBI:29105"/>
    </ligand>
</feature>
<evidence type="ECO:0000313" key="13">
    <source>
        <dbReference type="Proteomes" id="UP001451606"/>
    </source>
</evidence>
<evidence type="ECO:0000256" key="9">
    <source>
        <dbReference type="ARBA" id="ARBA00039149"/>
    </source>
</evidence>
<evidence type="ECO:0000256" key="5">
    <source>
        <dbReference type="ARBA" id="ARBA00022833"/>
    </source>
</evidence>
<accession>A0AAX4NI59</accession>
<keyword evidence="2 11" id="KW-0436">Ligase</keyword>
<protein>
    <recommendedName>
        <fullName evidence="9 11">7-cyano-7-deazaguanine synthase</fullName>
        <ecNumber evidence="9 11">6.3.4.20</ecNumber>
    </recommendedName>
    <alternativeName>
        <fullName evidence="11">7-cyano-7-carbaguanine synthase</fullName>
    </alternativeName>
    <alternativeName>
        <fullName evidence="11">Archaeosine biosynthesis protein QueC</fullName>
    </alternativeName>
    <alternativeName>
        <fullName evidence="11">PreQ(0) synthase</fullName>
    </alternativeName>
</protein>
<keyword evidence="3 11" id="KW-0479">Metal-binding</keyword>
<feature type="binding site" evidence="11">
    <location>
        <position position="201"/>
    </location>
    <ligand>
        <name>Zn(2+)</name>
        <dbReference type="ChEBI" id="CHEBI:29105"/>
    </ligand>
</feature>
<dbReference type="SUPFAM" id="SSF52402">
    <property type="entry name" value="Adenine nucleotide alpha hydrolases-like"/>
    <property type="match status" value="1"/>
</dbReference>
<dbReference type="NCBIfam" id="TIGR00364">
    <property type="entry name" value="7-cyano-7-deazaguanine synthase QueC"/>
    <property type="match status" value="1"/>
</dbReference>
<evidence type="ECO:0000256" key="7">
    <source>
        <dbReference type="ARBA" id="ARBA00037768"/>
    </source>
</evidence>
<feature type="binding site" evidence="11">
    <location>
        <begin position="10"/>
        <end position="20"/>
    </location>
    <ligand>
        <name>ATP</name>
        <dbReference type="ChEBI" id="CHEBI:30616"/>
    </ligand>
</feature>
<evidence type="ECO:0000256" key="1">
    <source>
        <dbReference type="ARBA" id="ARBA00005061"/>
    </source>
</evidence>
<dbReference type="GeneID" id="95967872"/>
<dbReference type="Pfam" id="PF06508">
    <property type="entry name" value="QueC"/>
    <property type="match status" value="1"/>
</dbReference>
<dbReference type="RefSeq" id="WP_393972257.1">
    <property type="nucleotide sequence ID" value="NZ_CP133772.1"/>
</dbReference>
<dbReference type="Proteomes" id="UP001451606">
    <property type="component" value="Chromosome"/>
</dbReference>
<feature type="binding site" evidence="11">
    <location>
        <position position="204"/>
    </location>
    <ligand>
        <name>Zn(2+)</name>
        <dbReference type="ChEBI" id="CHEBI:29105"/>
    </ligand>
</feature>
<comment type="cofactor">
    <cofactor evidence="11">
        <name>Zn(2+)</name>
        <dbReference type="ChEBI" id="CHEBI:29105"/>
    </cofactor>
    <text evidence="11">Binds 1 zinc ion per subunit.</text>
</comment>
<keyword evidence="4 11" id="KW-0547">Nucleotide-binding</keyword>
<dbReference type="PIRSF" id="PIRSF006293">
    <property type="entry name" value="ExsB"/>
    <property type="match status" value="1"/>
</dbReference>
<evidence type="ECO:0000256" key="10">
    <source>
        <dbReference type="ARBA" id="ARBA00047890"/>
    </source>
</evidence>
<dbReference type="CDD" id="cd01995">
    <property type="entry name" value="QueC-like"/>
    <property type="match status" value="1"/>
</dbReference>
<proteinExistence type="inferred from homology"/>
<comment type="pathway">
    <text evidence="1 11">Purine metabolism; 7-cyano-7-deazaguanine biosynthesis.</text>
</comment>
<comment type="catalytic activity">
    <reaction evidence="10 11">
        <text>7-carboxy-7-carbaguanine + NH4(+) + 2 ATP = 7-cyano-7-carbaguanine + 2 AMP + 2 diphosphate + 2 H(+)</text>
        <dbReference type="Rhea" id="RHEA:27982"/>
        <dbReference type="ChEBI" id="CHEBI:15378"/>
        <dbReference type="ChEBI" id="CHEBI:28938"/>
        <dbReference type="ChEBI" id="CHEBI:30616"/>
        <dbReference type="ChEBI" id="CHEBI:33019"/>
        <dbReference type="ChEBI" id="CHEBI:45075"/>
        <dbReference type="ChEBI" id="CHEBI:61036"/>
        <dbReference type="ChEBI" id="CHEBI:456215"/>
        <dbReference type="EC" id="6.3.4.20"/>
    </reaction>
</comment>
<evidence type="ECO:0000256" key="2">
    <source>
        <dbReference type="ARBA" id="ARBA00022598"/>
    </source>
</evidence>
<keyword evidence="6 11" id="KW-0067">ATP-binding</keyword>
<dbReference type="InterPro" id="IPR018317">
    <property type="entry name" value="QueC"/>
</dbReference>
<evidence type="ECO:0000256" key="4">
    <source>
        <dbReference type="ARBA" id="ARBA00022741"/>
    </source>
</evidence>
<sequence>MTNKRSVVLISGGLDSATVLAYALSGGYETTAVSFDYGQRHSIELESGERICQHYGIERKVVNLDMKQIGGSSLTSNMKVETRSIDEISESIPTSYVPARNTIFLSVASAFAEVLDADTIFIGANAVDYSGYPDCRPKFFNSMEDTINLGTKRGQHSRLRIAVPLQYLTKGEIISLGMRLKVPYDLTHSCYNGEEEACGECDSCLLRLKGFMDSGFRDPVKYKKYPDFYKKYIGKSVL</sequence>
<evidence type="ECO:0000256" key="6">
    <source>
        <dbReference type="ARBA" id="ARBA00022840"/>
    </source>
</evidence>
<dbReference type="InterPro" id="IPR014729">
    <property type="entry name" value="Rossmann-like_a/b/a_fold"/>
</dbReference>
<comment type="similarity">
    <text evidence="8 11">Belongs to the QueC family.</text>
</comment>
<dbReference type="GO" id="GO:0008270">
    <property type="term" value="F:zinc ion binding"/>
    <property type="evidence" value="ECO:0007669"/>
    <property type="project" value="UniProtKB-UniRule"/>
</dbReference>
<dbReference type="EMBL" id="CP133772">
    <property type="protein sequence ID" value="WYY00557.1"/>
    <property type="molecule type" value="Genomic_DNA"/>
</dbReference>
<dbReference type="KEGG" id="omr:OXIME_001135"/>
<dbReference type="Gene3D" id="3.40.50.620">
    <property type="entry name" value="HUPs"/>
    <property type="match status" value="1"/>
</dbReference>
<feature type="binding site" evidence="11">
    <location>
        <position position="190"/>
    </location>
    <ligand>
        <name>Zn(2+)</name>
        <dbReference type="ChEBI" id="CHEBI:29105"/>
    </ligand>
</feature>
<keyword evidence="5 11" id="KW-0862">Zinc</keyword>
<dbReference type="GO" id="GO:0005524">
    <property type="term" value="F:ATP binding"/>
    <property type="evidence" value="ECO:0007669"/>
    <property type="project" value="UniProtKB-UniRule"/>
</dbReference>
<evidence type="ECO:0000256" key="11">
    <source>
        <dbReference type="HAMAP-Rule" id="MF_01633"/>
    </source>
</evidence>
<evidence type="ECO:0000256" key="3">
    <source>
        <dbReference type="ARBA" id="ARBA00022723"/>
    </source>
</evidence>
<gene>
    <name evidence="11 12" type="primary">queC</name>
    <name evidence="12" type="ORF">OXIME_001135</name>
</gene>
<dbReference type="PANTHER" id="PTHR42914">
    <property type="entry name" value="7-CYANO-7-DEAZAGUANINE SYNTHASE"/>
    <property type="match status" value="1"/>
</dbReference>
<evidence type="ECO:0000256" key="8">
    <source>
        <dbReference type="ARBA" id="ARBA00037993"/>
    </source>
</evidence>
<dbReference type="EC" id="6.3.4.20" evidence="9 11"/>
<dbReference type="GO" id="GO:0016879">
    <property type="term" value="F:ligase activity, forming carbon-nitrogen bonds"/>
    <property type="evidence" value="ECO:0007669"/>
    <property type="project" value="UniProtKB-UniRule"/>
</dbReference>
<reference evidence="12 13" key="1">
    <citation type="submission" date="2023-09" db="EMBL/GenBank/DDBJ databases">
        <authorList>
            <person name="Golyshina O.V."/>
            <person name="Lunev E.A."/>
            <person name="Bargiela R."/>
            <person name="Gaines M.C."/>
            <person name="Daum B."/>
            <person name="Bale N.J."/>
            <person name="Koenen M."/>
            <person name="Sinninghe Damst J.S."/>
            <person name="Yakimov M."/>
            <person name="Golyshin P.N."/>
        </authorList>
    </citation>
    <scope>NUCLEOTIDE SEQUENCE [LARGE SCALE GENOMIC DNA]</scope>
    <source>
        <strain evidence="12 13">M1</strain>
    </source>
</reference>
<name>A0AAX4NI59_9ARCH</name>
<comment type="function">
    <text evidence="7 11">Catalyzes the ATP-dependent conversion of 7-carboxy-7-deazaguanine (CDG) to 7-cyano-7-deazaguanine (preQ(0)).</text>
</comment>
<dbReference type="HAMAP" id="MF_01633">
    <property type="entry name" value="QueC"/>
    <property type="match status" value="1"/>
</dbReference>
<evidence type="ECO:0000313" key="12">
    <source>
        <dbReference type="EMBL" id="WYY00557.1"/>
    </source>
</evidence>
<organism evidence="12 13">
    <name type="scientific">Oxyplasma meridianum</name>
    <dbReference type="NCBI Taxonomy" id="3073602"/>
    <lineage>
        <taxon>Archaea</taxon>
        <taxon>Methanobacteriati</taxon>
        <taxon>Thermoplasmatota</taxon>
        <taxon>Thermoplasmata</taxon>
        <taxon>Thermoplasmatales</taxon>
        <taxon>Thermoplasmataceae</taxon>
        <taxon>Oxyplasma</taxon>
    </lineage>
</organism>
<keyword evidence="13" id="KW-1185">Reference proteome</keyword>
<dbReference type="PANTHER" id="PTHR42914:SF1">
    <property type="entry name" value="7-CYANO-7-DEAZAGUANINE SYNTHASE"/>
    <property type="match status" value="1"/>
</dbReference>